<protein>
    <submittedName>
        <fullName evidence="11">Spore germination protein KC</fullName>
    </submittedName>
</protein>
<dbReference type="InterPro" id="IPR046953">
    <property type="entry name" value="Spore_GerAC-like_C"/>
</dbReference>
<dbReference type="PANTHER" id="PTHR35789:SF1">
    <property type="entry name" value="SPORE GERMINATION PROTEIN B3"/>
    <property type="match status" value="1"/>
</dbReference>
<evidence type="ECO:0000256" key="5">
    <source>
        <dbReference type="ARBA" id="ARBA00023136"/>
    </source>
</evidence>
<reference evidence="11 12" key="1">
    <citation type="submission" date="2021-03" db="EMBL/GenBank/DDBJ databases">
        <title>Genomic Encyclopedia of Type Strains, Phase IV (KMG-IV): sequencing the most valuable type-strain genomes for metagenomic binning, comparative biology and taxonomic classification.</title>
        <authorList>
            <person name="Goeker M."/>
        </authorList>
    </citation>
    <scope>NUCLEOTIDE SEQUENCE [LARGE SCALE GENOMIC DNA]</scope>
    <source>
        <strain evidence="11 12">DSM 26048</strain>
    </source>
</reference>
<keyword evidence="5" id="KW-0472">Membrane</keyword>
<dbReference type="Pfam" id="PF05504">
    <property type="entry name" value="Spore_GerAC"/>
    <property type="match status" value="1"/>
</dbReference>
<evidence type="ECO:0000259" key="10">
    <source>
        <dbReference type="Pfam" id="PF25198"/>
    </source>
</evidence>
<dbReference type="Pfam" id="PF25198">
    <property type="entry name" value="Spore_GerAC_N"/>
    <property type="match status" value="1"/>
</dbReference>
<dbReference type="InterPro" id="IPR057336">
    <property type="entry name" value="GerAC_N"/>
</dbReference>
<feature type="chain" id="PRO_5046034229" evidence="8">
    <location>
        <begin position="23"/>
        <end position="391"/>
    </location>
</feature>
<evidence type="ECO:0000256" key="2">
    <source>
        <dbReference type="ARBA" id="ARBA00007886"/>
    </source>
</evidence>
<dbReference type="EMBL" id="JAGGLB010000003">
    <property type="protein sequence ID" value="MBP1989853.1"/>
    <property type="molecule type" value="Genomic_DNA"/>
</dbReference>
<feature type="signal peptide" evidence="8">
    <location>
        <begin position="1"/>
        <end position="22"/>
    </location>
</feature>
<keyword evidence="4 8" id="KW-0732">Signal</keyword>
<evidence type="ECO:0000256" key="1">
    <source>
        <dbReference type="ARBA" id="ARBA00004635"/>
    </source>
</evidence>
<dbReference type="PROSITE" id="PS51257">
    <property type="entry name" value="PROKAR_LIPOPROTEIN"/>
    <property type="match status" value="1"/>
</dbReference>
<feature type="domain" description="Spore germination protein N-terminal" evidence="10">
    <location>
        <begin position="22"/>
        <end position="198"/>
    </location>
</feature>
<dbReference type="PANTHER" id="PTHR35789">
    <property type="entry name" value="SPORE GERMINATION PROTEIN B3"/>
    <property type="match status" value="1"/>
</dbReference>
<keyword evidence="12" id="KW-1185">Reference proteome</keyword>
<evidence type="ECO:0000259" key="9">
    <source>
        <dbReference type="Pfam" id="PF05504"/>
    </source>
</evidence>
<keyword evidence="6" id="KW-0564">Palmitate</keyword>
<sequence>MKPRASFLVSFLILLMTTGCWDNNELDEYGYVQAVAIDRTKDNLIQLTTHFYNPTNKMGMEGGDNSAKKGINIETTGDTIFEAIRDIPMKFGRKPKWDHMRVILLGEQLARTQNVREVLDYFSRDHEPRGTVLPLVAKGSASNFLKIQPFIEQTIGQQLKKMETSGSHYSAKTSSIPLYELAIQLKSPSKTSAIPYIHKSNSQNEAMVSGVAFIKDGKLVSLLKEKDTEAFMMLTNKYYSGILVFPCLGSAEAQGQVQNKESLEVLSLDSRVTPKVTGNEVTVDVKIRIKGNIGELRCSLLKSKEDIQRFEERINNQVGQQIKHVISIFKRQKLDAIGIGNQIYRKNPKLWKHLEPTWDKRFAQSSFHVEVETEVLNTGMNVGTPFGIKGK</sequence>
<evidence type="ECO:0000313" key="11">
    <source>
        <dbReference type="EMBL" id="MBP1989853.1"/>
    </source>
</evidence>
<comment type="subcellular location">
    <subcellularLocation>
        <location evidence="1">Membrane</location>
        <topology evidence="1">Lipid-anchor</topology>
    </subcellularLocation>
</comment>
<dbReference type="Proteomes" id="UP001519287">
    <property type="component" value="Unassembled WGS sequence"/>
</dbReference>
<gene>
    <name evidence="11" type="ORF">J2Z66_001451</name>
</gene>
<dbReference type="Gene3D" id="3.30.300.210">
    <property type="entry name" value="Nutrient germinant receptor protein C, domain 3"/>
    <property type="match status" value="1"/>
</dbReference>
<evidence type="ECO:0000256" key="8">
    <source>
        <dbReference type="SAM" id="SignalP"/>
    </source>
</evidence>
<dbReference type="InterPro" id="IPR008844">
    <property type="entry name" value="Spore_GerAC-like"/>
</dbReference>
<dbReference type="Gene3D" id="6.20.190.10">
    <property type="entry name" value="Nutrient germinant receptor protein C, domain 1"/>
    <property type="match status" value="1"/>
</dbReference>
<comment type="similarity">
    <text evidence="2">Belongs to the GerABKC lipoprotein family.</text>
</comment>
<evidence type="ECO:0000256" key="4">
    <source>
        <dbReference type="ARBA" id="ARBA00022729"/>
    </source>
</evidence>
<dbReference type="InterPro" id="IPR038501">
    <property type="entry name" value="Spore_GerAC_C_sf"/>
</dbReference>
<proteinExistence type="inferred from homology"/>
<organism evidence="11 12">
    <name type="scientific">Paenibacillus eucommiae</name>
    <dbReference type="NCBI Taxonomy" id="1355755"/>
    <lineage>
        <taxon>Bacteria</taxon>
        <taxon>Bacillati</taxon>
        <taxon>Bacillota</taxon>
        <taxon>Bacilli</taxon>
        <taxon>Bacillales</taxon>
        <taxon>Paenibacillaceae</taxon>
        <taxon>Paenibacillus</taxon>
    </lineage>
</organism>
<keyword evidence="7" id="KW-0449">Lipoprotein</keyword>
<feature type="domain" description="Spore germination GerAC-like C-terminal" evidence="9">
    <location>
        <begin position="209"/>
        <end position="379"/>
    </location>
</feature>
<comment type="caution">
    <text evidence="11">The sequence shown here is derived from an EMBL/GenBank/DDBJ whole genome shotgun (WGS) entry which is preliminary data.</text>
</comment>
<dbReference type="RefSeq" id="WP_312894430.1">
    <property type="nucleotide sequence ID" value="NZ_JAGGLB010000003.1"/>
</dbReference>
<accession>A0ABS4IQJ8</accession>
<name>A0ABS4IQJ8_9BACL</name>
<evidence type="ECO:0000313" key="12">
    <source>
        <dbReference type="Proteomes" id="UP001519287"/>
    </source>
</evidence>
<dbReference type="NCBIfam" id="TIGR02887">
    <property type="entry name" value="spore_ger_x_C"/>
    <property type="match status" value="1"/>
</dbReference>
<evidence type="ECO:0000256" key="7">
    <source>
        <dbReference type="ARBA" id="ARBA00023288"/>
    </source>
</evidence>
<evidence type="ECO:0000256" key="6">
    <source>
        <dbReference type="ARBA" id="ARBA00023139"/>
    </source>
</evidence>
<keyword evidence="3" id="KW-0309">Germination</keyword>
<evidence type="ECO:0000256" key="3">
    <source>
        <dbReference type="ARBA" id="ARBA00022544"/>
    </source>
</evidence>